<protein>
    <recommendedName>
        <fullName evidence="3">Phytanoyl-CoA dioxygenase PhyH</fullName>
    </recommendedName>
</protein>
<name>A0A6M4GWP7_9PROT</name>
<dbReference type="EMBL" id="CP053069">
    <property type="protein sequence ID" value="QJR11720.1"/>
    <property type="molecule type" value="Genomic_DNA"/>
</dbReference>
<keyword evidence="2" id="KW-1185">Reference proteome</keyword>
<dbReference type="Proteomes" id="UP000501534">
    <property type="component" value="Chromosome"/>
</dbReference>
<evidence type="ECO:0000313" key="2">
    <source>
        <dbReference type="Proteomes" id="UP000501534"/>
    </source>
</evidence>
<sequence length="180" mass="20412">MFQYDQVRDGRLPNGESAVIAVVVGADQHPLVLQIANDPQVREIVRRYLGYAPPRLNIRLLWSFVTSVPDAERIAAAQTIDYHFDVQSYNFIYANYYLSDVDTRSGAHAMILASHRKKPLPWLLGSVRQGRDAVLERYGADSEVVIQGPAGFGFIQDASCYHKAIAPVDRERLMLQIRYY</sequence>
<dbReference type="AlphaFoldDB" id="A0A6M4GWP7"/>
<evidence type="ECO:0000313" key="1">
    <source>
        <dbReference type="EMBL" id="QJR11720.1"/>
    </source>
</evidence>
<gene>
    <name evidence="1" type="ORF">DSM104443_02802</name>
</gene>
<proteinExistence type="predicted"/>
<dbReference type="SUPFAM" id="SSF51197">
    <property type="entry name" value="Clavaminate synthase-like"/>
    <property type="match status" value="1"/>
</dbReference>
<dbReference type="KEGG" id="uru:DSM104443_02802"/>
<organism evidence="1 2">
    <name type="scientific">Usitatibacter rugosus</name>
    <dbReference type="NCBI Taxonomy" id="2732067"/>
    <lineage>
        <taxon>Bacteria</taxon>
        <taxon>Pseudomonadati</taxon>
        <taxon>Pseudomonadota</taxon>
        <taxon>Betaproteobacteria</taxon>
        <taxon>Nitrosomonadales</taxon>
        <taxon>Usitatibacteraceae</taxon>
        <taxon>Usitatibacter</taxon>
    </lineage>
</organism>
<reference evidence="1 2" key="1">
    <citation type="submission" date="2020-04" db="EMBL/GenBank/DDBJ databases">
        <title>Usitatibacter rugosus gen. nov., sp. nov. and Usitatibacter palustris sp. nov., novel members of Usitatibacteraceae fam. nov. within the order Nitrosomonadales isolated from soil.</title>
        <authorList>
            <person name="Huber K.J."/>
            <person name="Neumann-Schaal M."/>
            <person name="Geppert A."/>
            <person name="Luckner M."/>
            <person name="Wanner G."/>
            <person name="Overmann J."/>
        </authorList>
    </citation>
    <scope>NUCLEOTIDE SEQUENCE [LARGE SCALE GENOMIC DNA]</scope>
    <source>
        <strain evidence="1 2">0125_3</strain>
    </source>
</reference>
<accession>A0A6M4GWP7</accession>
<dbReference type="Gene3D" id="2.60.120.620">
    <property type="entry name" value="q2cbj1_9rhob like domain"/>
    <property type="match status" value="1"/>
</dbReference>
<evidence type="ECO:0008006" key="3">
    <source>
        <dbReference type="Google" id="ProtNLM"/>
    </source>
</evidence>